<dbReference type="Gene3D" id="3.30.70.1430">
    <property type="entry name" value="Multidrug efflux transporter AcrB pore domain"/>
    <property type="match status" value="2"/>
</dbReference>
<dbReference type="Gene3D" id="1.20.1640.10">
    <property type="entry name" value="Multidrug efflux transporter AcrB transmembrane domain"/>
    <property type="match status" value="2"/>
</dbReference>
<dbReference type="PRINTS" id="PR00702">
    <property type="entry name" value="ACRIFLAVINRP"/>
</dbReference>
<feature type="transmembrane region" description="Helical" evidence="1">
    <location>
        <begin position="839"/>
        <end position="857"/>
    </location>
</feature>
<dbReference type="SUPFAM" id="SSF82714">
    <property type="entry name" value="Multidrug efflux transporter AcrB TolC docking domain, DN and DC subdomains"/>
    <property type="match status" value="2"/>
</dbReference>
<dbReference type="Gene3D" id="3.30.70.1440">
    <property type="entry name" value="Multidrug efflux transporter AcrB pore domain"/>
    <property type="match status" value="1"/>
</dbReference>
<dbReference type="AlphaFoldDB" id="A0A2A7ME11"/>
<comment type="caution">
    <text evidence="2">The sequence shown here is derived from an EMBL/GenBank/DDBJ whole genome shotgun (WGS) entry which is preliminary data.</text>
</comment>
<keyword evidence="1" id="KW-0472">Membrane</keyword>
<dbReference type="Proteomes" id="UP000220840">
    <property type="component" value="Unassembled WGS sequence"/>
</dbReference>
<feature type="transmembrane region" description="Helical" evidence="1">
    <location>
        <begin position="12"/>
        <end position="30"/>
    </location>
</feature>
<dbReference type="Pfam" id="PF00873">
    <property type="entry name" value="ACR_tran"/>
    <property type="match status" value="1"/>
</dbReference>
<feature type="transmembrane region" description="Helical" evidence="1">
    <location>
        <begin position="383"/>
        <end position="408"/>
    </location>
</feature>
<dbReference type="STRING" id="137838.GCA_001458595_00524"/>
<feature type="transmembrane region" description="Helical" evidence="1">
    <location>
        <begin position="331"/>
        <end position="350"/>
    </location>
</feature>
<feature type="transmembrane region" description="Helical" evidence="1">
    <location>
        <begin position="946"/>
        <end position="964"/>
    </location>
</feature>
<feature type="transmembrane region" description="Helical" evidence="1">
    <location>
        <begin position="429"/>
        <end position="450"/>
    </location>
</feature>
<feature type="transmembrane region" description="Helical" evidence="1">
    <location>
        <begin position="869"/>
        <end position="889"/>
    </location>
</feature>
<dbReference type="SUPFAM" id="SSF82866">
    <property type="entry name" value="Multidrug efflux transporter AcrB transmembrane domain"/>
    <property type="match status" value="2"/>
</dbReference>
<protein>
    <submittedName>
        <fullName evidence="2">AcrB/AcrD/AcrF family protein</fullName>
    </submittedName>
</protein>
<proteinExistence type="predicted"/>
<gene>
    <name evidence="2" type="ORF">CQ394_16720</name>
</gene>
<dbReference type="GO" id="GO:0042910">
    <property type="term" value="F:xenobiotic transmembrane transporter activity"/>
    <property type="evidence" value="ECO:0007669"/>
    <property type="project" value="TreeGrafter"/>
</dbReference>
<dbReference type="PANTHER" id="PTHR32063">
    <property type="match status" value="1"/>
</dbReference>
<dbReference type="EMBL" id="PDCJ01000003">
    <property type="protein sequence ID" value="PEG29581.1"/>
    <property type="molecule type" value="Genomic_DNA"/>
</dbReference>
<dbReference type="InterPro" id="IPR001036">
    <property type="entry name" value="Acrflvin-R"/>
</dbReference>
<feature type="transmembrane region" description="Helical" evidence="1">
    <location>
        <begin position="462"/>
        <end position="488"/>
    </location>
</feature>
<keyword evidence="3" id="KW-1185">Reference proteome</keyword>
<dbReference type="OrthoDB" id="9757876at2"/>
<dbReference type="InterPro" id="IPR027463">
    <property type="entry name" value="AcrB_DN_DC_subdom"/>
</dbReference>
<keyword evidence="1" id="KW-1133">Transmembrane helix</keyword>
<evidence type="ECO:0000313" key="2">
    <source>
        <dbReference type="EMBL" id="PEG29581.1"/>
    </source>
</evidence>
<evidence type="ECO:0000256" key="1">
    <source>
        <dbReference type="SAM" id="Phobius"/>
    </source>
</evidence>
<feature type="transmembrane region" description="Helical" evidence="1">
    <location>
        <begin position="357"/>
        <end position="377"/>
    </location>
</feature>
<feature type="transmembrane region" description="Helical" evidence="1">
    <location>
        <begin position="895"/>
        <end position="916"/>
    </location>
</feature>
<feature type="transmembrane region" description="Helical" evidence="1">
    <location>
        <begin position="976"/>
        <end position="1000"/>
    </location>
</feature>
<accession>A0A2A7ME11</accession>
<dbReference type="Gene3D" id="3.30.70.1320">
    <property type="entry name" value="Multidrug efflux transporter AcrB pore domain like"/>
    <property type="match status" value="1"/>
</dbReference>
<organism evidence="2 3">
    <name type="scientific">Clostridium neonatale</name>
    <dbReference type="NCBI Taxonomy" id="137838"/>
    <lineage>
        <taxon>Bacteria</taxon>
        <taxon>Bacillati</taxon>
        <taxon>Bacillota</taxon>
        <taxon>Clostridia</taxon>
        <taxon>Eubacteriales</taxon>
        <taxon>Clostridiaceae</taxon>
        <taxon>Clostridium</taxon>
    </lineage>
</organism>
<sequence length="1047" mass="113756">MSITRTSVKRPLTIIMVFVIVLLFGIIGYLKMPSNIMPDIDIPVVMVQTTWQGAGPEDIDKEVSKPIEKALSSVQGVKTTTSQSGEGYSMVVAQFEYGTKVDDLLNDIRSKVDTVQSSLPDDVNRPTIQKFDMNSEAISFIIVEGEGNSDDIMQYAEDIVEPKLESVDGVNAADIQGGDKTQINVVADQAVLRNYGISLDAIKGILASSNKTTPYGSITQGEDSLVLRGVDKIESLEDVRLIQIPTNEGETVNLGTICSVNYGSKEKESIQRYNGKPALRMDIKKQQDGNIVQVMNKVNKTVDQLNKENEQFKLTVAYDESSYIRASIKDVMLNIVLSSVIAFGIILLFLKSLRASLVISVAIPTSIIGSIALLYFTGETLNMVTLSSLVIAVGIVVDDAIVVIDNIFKHRRSDNMLDVEEISVKGTQTVSNAIMASTLTKIAIFLPIMFTEGFTKIMFGALAKTLIFALTLSLIVAMTIVPSIYAKLSGGKNAAKMREKPTPLFDKISAFYERFISWSLKRKTIVVLTSFGLFIGSIVLGFSGLIGMDFMSMGDQGMVQISMKLPDGLDLKPSEYYVSMAEEKIMNTPELDRMLTEVDKSSGSIYMMLTPRTERDRSASEIEKEVAEKLKVIPDCEITVGSSGMGGSSGGSVSISIKGPDLDVLEVLSNQAEEKLKAIPNFRNVQTTLSDSKEEVQFKIDKRKAALYGVNTVGIGSTLRTAITGTDATTVTIDGYSMDINLKLKEDSINSIEDVGKITVTSAGGKEVPLSAFADIQIAKGVKSISRTDGDYSIAVSGIADGMDTNKANNLAMQAIKQLDFPKDYGLDVGGDAEQMNEAMSGLVSAMLISIVLVYMVMVAQFESFSRPFIIMFSIPFAFIGVVLALVVSRISLNVIGMLGAILLIGMVVNNGIVLIDYIEQLRKSDIGGSLEQIVAKGSSTRLRPVLMTALTSIIGMLPSAFAFGEGGEMMQPLSVVVIGGLSVSTLVTLVLIPTIYIIFDNIETSVKKKLRKIFNKDSDDEPKNDKKMKFNFKNILKSGKEKIKSR</sequence>
<dbReference type="GO" id="GO:0005886">
    <property type="term" value="C:plasma membrane"/>
    <property type="evidence" value="ECO:0007669"/>
    <property type="project" value="TreeGrafter"/>
</dbReference>
<dbReference type="SUPFAM" id="SSF82693">
    <property type="entry name" value="Multidrug efflux transporter AcrB pore domain, PN1, PN2, PC1 and PC2 subdomains"/>
    <property type="match status" value="3"/>
</dbReference>
<dbReference type="RefSeq" id="WP_058293481.1">
    <property type="nucleotide sequence ID" value="NZ_CAMRXG010000043.1"/>
</dbReference>
<evidence type="ECO:0000313" key="3">
    <source>
        <dbReference type="Proteomes" id="UP000220840"/>
    </source>
</evidence>
<dbReference type="PANTHER" id="PTHR32063:SF0">
    <property type="entry name" value="SWARMING MOTILITY PROTEIN SWRC"/>
    <property type="match status" value="1"/>
</dbReference>
<keyword evidence="1" id="KW-0812">Transmembrane</keyword>
<dbReference type="Gene3D" id="3.30.2090.10">
    <property type="entry name" value="Multidrug efflux transporter AcrB TolC docking domain, DN and DC subdomains"/>
    <property type="match status" value="2"/>
</dbReference>
<feature type="transmembrane region" description="Helical" evidence="1">
    <location>
        <begin position="524"/>
        <end position="546"/>
    </location>
</feature>
<name>A0A2A7ME11_9CLOT</name>
<reference evidence="2 3" key="1">
    <citation type="submission" date="2017-10" db="EMBL/GenBank/DDBJ databases">
        <title>Effective Description of Clostridium neonatale sp. nov. linked to necrotizing enterocolitis in neonates and a clarification of species assignable to the genus Clostridium (Prazmowski 1880) emend. Lawson and Rainey 2016.</title>
        <authorList>
            <person name="Bernard K."/>
            <person name="Burdz T."/>
            <person name="Wiebe D."/>
            <person name="Balcewich B."/>
            <person name="Alfa M."/>
            <person name="Bernier A.-M."/>
        </authorList>
    </citation>
    <scope>NUCLEOTIDE SEQUENCE [LARGE SCALE GENOMIC DNA]</scope>
    <source>
        <strain evidence="2 3">LCDC99A005</strain>
    </source>
</reference>